<evidence type="ECO:0000313" key="1">
    <source>
        <dbReference type="EMBL" id="TLX20808.1"/>
    </source>
</evidence>
<sequence length="128" mass="13119">MPIHVVNGAILTCSFGVAPSALVVTPENRVMSSMMPAATIMDFVPMKNIMPFAMCTTPSNPMVASATAAASGVLTPMPCIPVTTPWKPGAPTVLIGGIPALDNTCTSQCAWGGVVTVGFPGQTKEMIP</sequence>
<organism evidence="1 2">
    <name type="scientific">Thermomonas fusca</name>
    <dbReference type="NCBI Taxonomy" id="215690"/>
    <lineage>
        <taxon>Bacteria</taxon>
        <taxon>Pseudomonadati</taxon>
        <taxon>Pseudomonadota</taxon>
        <taxon>Gammaproteobacteria</taxon>
        <taxon>Lysobacterales</taxon>
        <taxon>Lysobacteraceae</taxon>
        <taxon>Thermomonas</taxon>
    </lineage>
</organism>
<reference evidence="1 2" key="1">
    <citation type="submission" date="2019-04" db="EMBL/GenBank/DDBJ databases">
        <authorList>
            <person name="Grouzdev D.S."/>
            <person name="Nazina T.N."/>
        </authorList>
    </citation>
    <scope>NUCLEOTIDE SEQUENCE [LARGE SCALE GENOMIC DNA]</scope>
    <source>
        <strain evidence="1 2">SHC 3-19</strain>
    </source>
</reference>
<evidence type="ECO:0000313" key="2">
    <source>
        <dbReference type="Proteomes" id="UP000308508"/>
    </source>
</evidence>
<dbReference type="Pfam" id="PF14107">
    <property type="entry name" value="DUF4280"/>
    <property type="match status" value="1"/>
</dbReference>
<dbReference type="Proteomes" id="UP000308508">
    <property type="component" value="Unassembled WGS sequence"/>
</dbReference>
<gene>
    <name evidence="1" type="ORF">E5S66_12525</name>
</gene>
<keyword evidence="2" id="KW-1185">Reference proteome</keyword>
<dbReference type="AlphaFoldDB" id="A0A5R9PDH2"/>
<name>A0A5R9PDH2_9GAMM</name>
<proteinExistence type="predicted"/>
<accession>A0A5R9PDH2</accession>
<protein>
    <submittedName>
        <fullName evidence="1">DUF4280 domain-containing protein</fullName>
    </submittedName>
</protein>
<dbReference type="InterPro" id="IPR025460">
    <property type="entry name" value="DUF4280"/>
</dbReference>
<comment type="caution">
    <text evidence="1">The sequence shown here is derived from an EMBL/GenBank/DDBJ whole genome shotgun (WGS) entry which is preliminary data.</text>
</comment>
<dbReference type="STRING" id="1123377.GCA_000423885_01017"/>
<dbReference type="EMBL" id="SROY01000007">
    <property type="protein sequence ID" value="TLX20808.1"/>
    <property type="molecule type" value="Genomic_DNA"/>
</dbReference>